<evidence type="ECO:0000259" key="9">
    <source>
        <dbReference type="Pfam" id="PF00483"/>
    </source>
</evidence>
<dbReference type="EMBL" id="FNAK01000009">
    <property type="protein sequence ID" value="SDE71443.1"/>
    <property type="molecule type" value="Genomic_DNA"/>
</dbReference>
<evidence type="ECO:0000256" key="7">
    <source>
        <dbReference type="ARBA" id="ARBA00047343"/>
    </source>
</evidence>
<feature type="domain" description="Mannose-6-phosphate isomerase type II C-terminal" evidence="10">
    <location>
        <begin position="355"/>
        <end position="469"/>
    </location>
</feature>
<organism evidence="12 13">
    <name type="scientific">Kordiimonas lacus</name>
    <dbReference type="NCBI Taxonomy" id="637679"/>
    <lineage>
        <taxon>Bacteria</taxon>
        <taxon>Pseudomonadati</taxon>
        <taxon>Pseudomonadota</taxon>
        <taxon>Alphaproteobacteria</taxon>
        <taxon>Kordiimonadales</taxon>
        <taxon>Kordiimonadaceae</taxon>
        <taxon>Kordiimonas</taxon>
    </lineage>
</organism>
<evidence type="ECO:0000259" key="10">
    <source>
        <dbReference type="Pfam" id="PF01050"/>
    </source>
</evidence>
<dbReference type="Pfam" id="PF22640">
    <property type="entry name" value="ManC_GMP_beta-helix"/>
    <property type="match status" value="1"/>
</dbReference>
<dbReference type="SUPFAM" id="SSF51182">
    <property type="entry name" value="RmlC-like cupins"/>
    <property type="match status" value="1"/>
</dbReference>
<dbReference type="EC" id="2.7.7.13" evidence="2"/>
<reference evidence="12 13" key="1">
    <citation type="submission" date="2016-10" db="EMBL/GenBank/DDBJ databases">
        <authorList>
            <person name="de Groot N.N."/>
        </authorList>
    </citation>
    <scope>NUCLEOTIDE SEQUENCE [LARGE SCALE GENOMIC DNA]</scope>
    <source>
        <strain evidence="12 13">CGMCC 1.9109</strain>
    </source>
</reference>
<evidence type="ECO:0000313" key="12">
    <source>
        <dbReference type="EMBL" id="SDE71443.1"/>
    </source>
</evidence>
<dbReference type="Pfam" id="PF00483">
    <property type="entry name" value="NTP_transferase"/>
    <property type="match status" value="1"/>
</dbReference>
<dbReference type="PANTHER" id="PTHR46390">
    <property type="entry name" value="MANNOSE-1-PHOSPHATE GUANYLYLTRANSFERASE"/>
    <property type="match status" value="1"/>
</dbReference>
<keyword evidence="5" id="KW-0547">Nucleotide-binding</keyword>
<gene>
    <name evidence="12" type="ORF">SAMN04488071_3639</name>
</gene>
<dbReference type="GO" id="GO:0009298">
    <property type="term" value="P:GDP-mannose biosynthetic process"/>
    <property type="evidence" value="ECO:0007669"/>
    <property type="project" value="TreeGrafter"/>
</dbReference>
<dbReference type="Gene3D" id="2.60.120.10">
    <property type="entry name" value="Jelly Rolls"/>
    <property type="match status" value="1"/>
</dbReference>
<dbReference type="FunFam" id="2.60.120.10:FF:000032">
    <property type="entry name" value="Mannose-1-phosphate guanylyltransferase/mannose-6-phosphate isomerase"/>
    <property type="match status" value="1"/>
</dbReference>
<evidence type="ECO:0000256" key="1">
    <source>
        <dbReference type="ARBA" id="ARBA00006115"/>
    </source>
</evidence>
<evidence type="ECO:0000259" key="11">
    <source>
        <dbReference type="Pfam" id="PF22640"/>
    </source>
</evidence>
<dbReference type="FunFam" id="3.90.550.10:FF:000046">
    <property type="entry name" value="Mannose-1-phosphate guanylyltransferase (GDP)"/>
    <property type="match status" value="1"/>
</dbReference>
<evidence type="ECO:0000256" key="6">
    <source>
        <dbReference type="ARBA" id="ARBA00023134"/>
    </source>
</evidence>
<dbReference type="InterPro" id="IPR011051">
    <property type="entry name" value="RmlC_Cupin_sf"/>
</dbReference>
<evidence type="ECO:0000256" key="5">
    <source>
        <dbReference type="ARBA" id="ARBA00022741"/>
    </source>
</evidence>
<protein>
    <recommendedName>
        <fullName evidence="2">mannose-1-phosphate guanylyltransferase</fullName>
        <ecNumber evidence="2">2.7.7.13</ecNumber>
    </recommendedName>
</protein>
<dbReference type="SUPFAM" id="SSF53448">
    <property type="entry name" value="Nucleotide-diphospho-sugar transferases"/>
    <property type="match status" value="1"/>
</dbReference>
<dbReference type="InterPro" id="IPR014710">
    <property type="entry name" value="RmlC-like_jellyroll"/>
</dbReference>
<dbReference type="CDD" id="cd02213">
    <property type="entry name" value="cupin_PMI_typeII_C"/>
    <property type="match status" value="1"/>
</dbReference>
<dbReference type="InterPro" id="IPR001538">
    <property type="entry name" value="Man6P_isomerase-2_C"/>
</dbReference>
<comment type="catalytic activity">
    <reaction evidence="7">
        <text>alpha-D-mannose 1-phosphate + GTP + H(+) = GDP-alpha-D-mannose + diphosphate</text>
        <dbReference type="Rhea" id="RHEA:15229"/>
        <dbReference type="ChEBI" id="CHEBI:15378"/>
        <dbReference type="ChEBI" id="CHEBI:33019"/>
        <dbReference type="ChEBI" id="CHEBI:37565"/>
        <dbReference type="ChEBI" id="CHEBI:57527"/>
        <dbReference type="ChEBI" id="CHEBI:58409"/>
        <dbReference type="EC" id="2.7.7.13"/>
    </reaction>
</comment>
<dbReference type="Pfam" id="PF01050">
    <property type="entry name" value="MannoseP_isomer"/>
    <property type="match status" value="1"/>
</dbReference>
<dbReference type="CDD" id="cd02509">
    <property type="entry name" value="GDP-M1P_Guanylyltransferase"/>
    <property type="match status" value="1"/>
</dbReference>
<dbReference type="InterPro" id="IPR006375">
    <property type="entry name" value="Man1P_GuaTrfase/Man6P_Isoase"/>
</dbReference>
<sequence length="477" mass="52173">MKKIKPVILSGGSGSRLWPLSRSKYPKQFLPLLGSKSLFAQTLERVGVDYGFDMPLVVANEHHRFIVNEQAEKVGISMPQILLEPLGRNTAPAIAAATLLAAKDDPEALLLFLPSDHVIMDTPGFHKAVKKAAVAAAAGHLCCFGMAPTRAETGYGYIAAGSPLDGCDGTFRVDAFKEKPDAATAQAYLDAGTYSWNSGMFLFRADVILDEFRRHQAEMLAATEKALAGAREDLNFLRMAEADFGAVPAESIDYAIMEPTDKAAVVPAEFGWSDVGSFTALADVQKADASGNVTYGDVMLEDTSDSFIHQGDGMLVATLGVKDLIVVTSDDAVLVADKSRDQDVKKIVDRLKGAGREEAHFHSVVYRPWGNYKTLALGDRYQVKEIEVYPGKRLSLQKHHHRAEHWVIVEGSAVVTRDKETHLLSENQSIYLPLGAVHRLENPGKIPLRLIEVQSGSYLGEDDIVRLEDDFHREGEK</sequence>
<dbReference type="Proteomes" id="UP000183685">
    <property type="component" value="Unassembled WGS sequence"/>
</dbReference>
<dbReference type="AlphaFoldDB" id="A0A1G7F691"/>
<comment type="similarity">
    <text evidence="1 8">Belongs to the mannose-6-phosphate isomerase type 2 family.</text>
</comment>
<evidence type="ECO:0000256" key="3">
    <source>
        <dbReference type="ARBA" id="ARBA00022679"/>
    </source>
</evidence>
<keyword evidence="3 12" id="KW-0808">Transferase</keyword>
<dbReference type="NCBIfam" id="TIGR01479">
    <property type="entry name" value="GMP_PMI"/>
    <property type="match status" value="1"/>
</dbReference>
<evidence type="ECO:0000313" key="13">
    <source>
        <dbReference type="Proteomes" id="UP000183685"/>
    </source>
</evidence>
<evidence type="ECO:0000256" key="2">
    <source>
        <dbReference type="ARBA" id="ARBA00012387"/>
    </source>
</evidence>
<dbReference type="GO" id="GO:0004475">
    <property type="term" value="F:mannose-1-phosphate guanylyltransferase (GTP) activity"/>
    <property type="evidence" value="ECO:0007669"/>
    <property type="project" value="UniProtKB-EC"/>
</dbReference>
<keyword evidence="4 12" id="KW-0548">Nucleotidyltransferase</keyword>
<proteinExistence type="inferred from homology"/>
<name>A0A1G7F691_9PROT</name>
<dbReference type="InterPro" id="IPR029044">
    <property type="entry name" value="Nucleotide-diphossugar_trans"/>
</dbReference>
<dbReference type="InterPro" id="IPR054566">
    <property type="entry name" value="ManC/GMP-like_b-helix"/>
</dbReference>
<feature type="domain" description="MannoseP isomerase/GMP-like beta-helix" evidence="11">
    <location>
        <begin position="302"/>
        <end position="351"/>
    </location>
</feature>
<feature type="domain" description="Nucleotidyl transferase" evidence="9">
    <location>
        <begin position="5"/>
        <end position="289"/>
    </location>
</feature>
<keyword evidence="13" id="KW-1185">Reference proteome</keyword>
<dbReference type="InterPro" id="IPR051161">
    <property type="entry name" value="Mannose-6P_isomerase_type2"/>
</dbReference>
<dbReference type="RefSeq" id="WP_206594857.1">
    <property type="nucleotide sequence ID" value="NZ_FNAK01000009.1"/>
</dbReference>
<dbReference type="PANTHER" id="PTHR46390:SF1">
    <property type="entry name" value="MANNOSE-1-PHOSPHATE GUANYLYLTRANSFERASE"/>
    <property type="match status" value="1"/>
</dbReference>
<dbReference type="InterPro" id="IPR049577">
    <property type="entry name" value="GMPP_N"/>
</dbReference>
<dbReference type="InterPro" id="IPR005835">
    <property type="entry name" value="NTP_transferase_dom"/>
</dbReference>
<dbReference type="GO" id="GO:0000271">
    <property type="term" value="P:polysaccharide biosynthetic process"/>
    <property type="evidence" value="ECO:0007669"/>
    <property type="project" value="InterPro"/>
</dbReference>
<keyword evidence="6" id="KW-0342">GTP-binding</keyword>
<dbReference type="GO" id="GO:0005525">
    <property type="term" value="F:GTP binding"/>
    <property type="evidence" value="ECO:0007669"/>
    <property type="project" value="UniProtKB-KW"/>
</dbReference>
<dbReference type="Gene3D" id="3.90.550.10">
    <property type="entry name" value="Spore Coat Polysaccharide Biosynthesis Protein SpsA, Chain A"/>
    <property type="match status" value="1"/>
</dbReference>
<evidence type="ECO:0000256" key="8">
    <source>
        <dbReference type="RuleBase" id="RU004190"/>
    </source>
</evidence>
<evidence type="ECO:0000256" key="4">
    <source>
        <dbReference type="ARBA" id="ARBA00022695"/>
    </source>
</evidence>
<accession>A0A1G7F691</accession>
<dbReference type="STRING" id="637679.GCA_001550055_01611"/>